<evidence type="ECO:0000313" key="4">
    <source>
        <dbReference type="EMBL" id="BBN99077.1"/>
    </source>
</evidence>
<gene>
    <name evidence="4" type="primary">yqhO</name>
    <name evidence="5" type="ORF">C0674_08945</name>
    <name evidence="4" type="ORF">St703_17820</name>
</gene>
<dbReference type="InterPro" id="IPR016035">
    <property type="entry name" value="Acyl_Trfase/lysoPLipase"/>
</dbReference>
<dbReference type="PROSITE" id="PS51635">
    <property type="entry name" value="PNPLA"/>
    <property type="match status" value="1"/>
</dbReference>
<keyword evidence="6" id="KW-1185">Reference proteome</keyword>
<keyword evidence="2" id="KW-0442">Lipid degradation</keyword>
<evidence type="ECO:0000313" key="5">
    <source>
        <dbReference type="EMBL" id="QAA22741.1"/>
    </source>
</evidence>
<dbReference type="EMBL" id="CP025688">
    <property type="protein sequence ID" value="QAA22741.1"/>
    <property type="molecule type" value="Genomic_DNA"/>
</dbReference>
<keyword evidence="1 2" id="KW-0443">Lipid metabolism</keyword>
<dbReference type="Gene3D" id="3.40.1090.10">
    <property type="entry name" value="Cytosolic phospholipase A2 catalytic domain"/>
    <property type="match status" value="2"/>
</dbReference>
<dbReference type="PANTHER" id="PTHR46394:SF1">
    <property type="entry name" value="PNPLA DOMAIN-CONTAINING PROTEIN"/>
    <property type="match status" value="1"/>
</dbReference>
<name>A0A410D9K6_9BACL</name>
<dbReference type="PANTHER" id="PTHR46394">
    <property type="entry name" value="ANNEXIN"/>
    <property type="match status" value="1"/>
</dbReference>
<dbReference type="Proteomes" id="UP000326951">
    <property type="component" value="Chromosome"/>
</dbReference>
<dbReference type="GO" id="GO:0016042">
    <property type="term" value="P:lipid catabolic process"/>
    <property type="evidence" value="ECO:0007669"/>
    <property type="project" value="UniProtKB-UniRule"/>
</dbReference>
<dbReference type="SUPFAM" id="SSF52151">
    <property type="entry name" value="FabD/lysophospholipase-like"/>
    <property type="match status" value="1"/>
</dbReference>
<feature type="short sequence motif" description="GXSXG" evidence="2">
    <location>
        <begin position="36"/>
        <end position="40"/>
    </location>
</feature>
<dbReference type="InterPro" id="IPR002641">
    <property type="entry name" value="PNPLA_dom"/>
</dbReference>
<reference evidence="5 6" key="1">
    <citation type="submission" date="2018-01" db="EMBL/GenBank/DDBJ databases">
        <title>Complete genome sequencing of Sporolactobacillus terrae DLG3.</title>
        <authorList>
            <person name="Nam Y.-D."/>
            <person name="Kang J."/>
            <person name="Chung W.-H."/>
        </authorList>
    </citation>
    <scope>NUCLEOTIDE SEQUENCE [LARGE SCALE GENOMIC DNA]</scope>
    <source>
        <strain evidence="5 6">DLG3</strain>
    </source>
</reference>
<keyword evidence="2" id="KW-0378">Hydrolase</keyword>
<evidence type="ECO:0000259" key="3">
    <source>
        <dbReference type="PROSITE" id="PS51635"/>
    </source>
</evidence>
<proteinExistence type="predicted"/>
<dbReference type="Proteomes" id="UP000285882">
    <property type="component" value="Chromosome"/>
</dbReference>
<evidence type="ECO:0000256" key="1">
    <source>
        <dbReference type="ARBA" id="ARBA00023098"/>
    </source>
</evidence>
<evidence type="ECO:0000313" key="6">
    <source>
        <dbReference type="Proteomes" id="UP000285882"/>
    </source>
</evidence>
<dbReference type="EMBL" id="AP021853">
    <property type="protein sequence ID" value="BBN99077.1"/>
    <property type="molecule type" value="Genomic_DNA"/>
</dbReference>
<reference evidence="4 7" key="2">
    <citation type="submission" date="2019-09" db="EMBL/GenBank/DDBJ databases">
        <title>Complete genome sequence of Sporolactobacillus terrae 70-3.</title>
        <authorList>
            <person name="Tanaka N."/>
            <person name="Shiwa Y."/>
            <person name="Fujita N."/>
            <person name="Tanasupawat S."/>
        </authorList>
    </citation>
    <scope>NUCLEOTIDE SEQUENCE [LARGE SCALE GENOMIC DNA]</scope>
    <source>
        <strain evidence="4 7">70-3</strain>
    </source>
</reference>
<dbReference type="STRING" id="1449983.GCA_000647835_02306"/>
<protein>
    <recommendedName>
        <fullName evidence="3">PNPLA domain-containing protein</fullName>
    </recommendedName>
</protein>
<dbReference type="RefSeq" id="WP_028976420.1">
    <property type="nucleotide sequence ID" value="NZ_AP021853.1"/>
</dbReference>
<dbReference type="AlphaFoldDB" id="A0A410D9K6"/>
<dbReference type="InterPro" id="IPR052580">
    <property type="entry name" value="Lipid_Hydrolase"/>
</dbReference>
<feature type="active site" description="Nucleophile" evidence="2">
    <location>
        <position position="38"/>
    </location>
</feature>
<dbReference type="CDD" id="cd07207">
    <property type="entry name" value="Pat_ExoU_VipD_like"/>
    <property type="match status" value="1"/>
</dbReference>
<feature type="active site" description="Proton acceptor" evidence="2">
    <location>
        <position position="183"/>
    </location>
</feature>
<dbReference type="Pfam" id="PF01734">
    <property type="entry name" value="Patatin"/>
    <property type="match status" value="1"/>
</dbReference>
<feature type="short sequence motif" description="DGA/G" evidence="2">
    <location>
        <begin position="183"/>
        <end position="185"/>
    </location>
</feature>
<organism evidence="4 7">
    <name type="scientific">Sporolactobacillus terrae</name>
    <dbReference type="NCBI Taxonomy" id="269673"/>
    <lineage>
        <taxon>Bacteria</taxon>
        <taxon>Bacillati</taxon>
        <taxon>Bacillota</taxon>
        <taxon>Bacilli</taxon>
        <taxon>Bacillales</taxon>
        <taxon>Sporolactobacillaceae</taxon>
        <taxon>Sporolactobacillus</taxon>
    </lineage>
</organism>
<feature type="short sequence motif" description="GXGXXG" evidence="2">
    <location>
        <begin position="9"/>
        <end position="14"/>
    </location>
</feature>
<sequence>MYIDIVFSGGGVKGFAFAGALRVLENAGYQFKRTAGTSAGSIVAALVAAGYSAEELKQIMGSMDTDKLIEPTAHIRFPIIKWIRIYFKMGLFPGNHLEKWMNTLLREKGIETFADLPKDRLKIIVSDVTKGRLLVIPDDLKDYGLDSLHFSVARAVRMSCSLPFFFEPVPLYDADGVKSLIVDGGILSNFPLWIFNRDEALPVRPFVGLQIVDKESENLEKKKIRNAVELFRGLFNAMREAHDERAIDKFKESNIIGLPVDKVTTKDFQISAKERERLFQIGAGSAEQFLKKWSY</sequence>
<feature type="domain" description="PNPLA" evidence="3">
    <location>
        <begin position="5"/>
        <end position="196"/>
    </location>
</feature>
<dbReference type="GO" id="GO:0016787">
    <property type="term" value="F:hydrolase activity"/>
    <property type="evidence" value="ECO:0007669"/>
    <property type="project" value="UniProtKB-UniRule"/>
</dbReference>
<evidence type="ECO:0000313" key="7">
    <source>
        <dbReference type="Proteomes" id="UP000326951"/>
    </source>
</evidence>
<evidence type="ECO:0000256" key="2">
    <source>
        <dbReference type="PROSITE-ProRule" id="PRU01161"/>
    </source>
</evidence>
<accession>A0A410D9K6</accession>